<dbReference type="AlphaFoldDB" id="G2KM86"/>
<name>G2KM86_MICAA</name>
<keyword evidence="3" id="KW-1185">Reference proteome</keyword>
<dbReference type="RefSeq" id="WP_014103403.1">
    <property type="nucleotide sequence ID" value="NC_016026.1"/>
</dbReference>
<dbReference type="Pfam" id="PF11750">
    <property type="entry name" value="DUF3307"/>
    <property type="match status" value="1"/>
</dbReference>
<sequence>MISWIVLLPLLYLTFRAKQFAGDFLLQTDWMAMNKGAPGLAGYTALAIHAAIHGAMTFLIMLVFAPGLWWLGLVDCVVHGTIDRTKGIITRRYGWGPNDRWFWWSFGLDQEAHNLTHFAYIMLVLLSVAA</sequence>
<evidence type="ECO:0000256" key="1">
    <source>
        <dbReference type="SAM" id="Phobius"/>
    </source>
</evidence>
<dbReference type="KEGG" id="mai:MICA_1869"/>
<evidence type="ECO:0008006" key="4">
    <source>
        <dbReference type="Google" id="ProtNLM"/>
    </source>
</evidence>
<protein>
    <recommendedName>
        <fullName evidence="4">DUF3307 domain-containing protein</fullName>
    </recommendedName>
</protein>
<keyword evidence="1" id="KW-0472">Membrane</keyword>
<dbReference type="OrthoDB" id="558011at2"/>
<evidence type="ECO:0000313" key="3">
    <source>
        <dbReference type="Proteomes" id="UP000009286"/>
    </source>
</evidence>
<dbReference type="HOGENOM" id="CLU_136222_0_0_5"/>
<feature type="transmembrane region" description="Helical" evidence="1">
    <location>
        <begin position="41"/>
        <end position="64"/>
    </location>
</feature>
<dbReference type="InterPro" id="IPR021737">
    <property type="entry name" value="Phage_phiKZ_Orf197"/>
</dbReference>
<dbReference type="Proteomes" id="UP000009286">
    <property type="component" value="Chromosome"/>
</dbReference>
<evidence type="ECO:0000313" key="2">
    <source>
        <dbReference type="EMBL" id="AEP10180.1"/>
    </source>
</evidence>
<keyword evidence="1" id="KW-0812">Transmembrane</keyword>
<dbReference type="STRING" id="856793.MICA_1869"/>
<reference evidence="2 3" key="1">
    <citation type="journal article" date="2011" name="BMC Genomics">
        <title>Genomic insights into an obligate epibiotic bacterial predator: Micavibrio aeruginosavorus ARL-13.</title>
        <authorList>
            <person name="Wang Z."/>
            <person name="Kadouri D."/>
            <person name="Wu M."/>
        </authorList>
    </citation>
    <scope>NUCLEOTIDE SEQUENCE [LARGE SCALE GENOMIC DNA]</scope>
    <source>
        <strain evidence="2 3">ARL-13</strain>
    </source>
</reference>
<keyword evidence="1" id="KW-1133">Transmembrane helix</keyword>
<dbReference type="eggNOG" id="ENOG50338KG">
    <property type="taxonomic scope" value="Bacteria"/>
</dbReference>
<proteinExistence type="predicted"/>
<gene>
    <name evidence="2" type="ordered locus">MICA_1869</name>
</gene>
<dbReference type="EMBL" id="CP002382">
    <property type="protein sequence ID" value="AEP10180.1"/>
    <property type="molecule type" value="Genomic_DNA"/>
</dbReference>
<organism evidence="2 3">
    <name type="scientific">Micavibrio aeruginosavorus (strain ARL-13)</name>
    <dbReference type="NCBI Taxonomy" id="856793"/>
    <lineage>
        <taxon>Bacteria</taxon>
        <taxon>Pseudomonadati</taxon>
        <taxon>Bdellovibrionota</taxon>
        <taxon>Bdellovibrionia</taxon>
        <taxon>Bdellovibrionales</taxon>
        <taxon>Pseudobdellovibrionaceae</taxon>
        <taxon>Micavibrio</taxon>
    </lineage>
</organism>
<accession>G2KM86</accession>